<dbReference type="Pfam" id="PF00593">
    <property type="entry name" value="TonB_dep_Rec_b-barrel"/>
    <property type="match status" value="1"/>
</dbReference>
<dbReference type="Pfam" id="PF13715">
    <property type="entry name" value="CarbopepD_reg_2"/>
    <property type="match status" value="1"/>
</dbReference>
<evidence type="ECO:0000256" key="4">
    <source>
        <dbReference type="ARBA" id="ARBA00022692"/>
    </source>
</evidence>
<dbReference type="InterPro" id="IPR039426">
    <property type="entry name" value="TonB-dep_rcpt-like"/>
</dbReference>
<dbReference type="PANTHER" id="PTHR30069">
    <property type="entry name" value="TONB-DEPENDENT OUTER MEMBRANE RECEPTOR"/>
    <property type="match status" value="1"/>
</dbReference>
<gene>
    <name evidence="15" type="ORF">RBU60_09690</name>
</gene>
<evidence type="ECO:0000256" key="8">
    <source>
        <dbReference type="ARBA" id="ARBA00023170"/>
    </source>
</evidence>
<evidence type="ECO:0000256" key="9">
    <source>
        <dbReference type="ARBA" id="ARBA00023237"/>
    </source>
</evidence>
<keyword evidence="8 15" id="KW-0675">Receptor</keyword>
<feature type="domain" description="TonB-dependent receptor plug" evidence="14">
    <location>
        <begin position="123"/>
        <end position="227"/>
    </location>
</feature>
<keyword evidence="5 12" id="KW-0732">Signal</keyword>
<comment type="subcellular location">
    <subcellularLocation>
        <location evidence="1 10">Cell outer membrane</location>
        <topology evidence="1 10">Multi-pass membrane protein</topology>
    </subcellularLocation>
</comment>
<feature type="chain" id="PRO_5045960158" evidence="12">
    <location>
        <begin position="22"/>
        <end position="796"/>
    </location>
</feature>
<dbReference type="EMBL" id="JAVHUL010000024">
    <property type="protein sequence ID" value="MDQ7917846.1"/>
    <property type="molecule type" value="Genomic_DNA"/>
</dbReference>
<dbReference type="InterPro" id="IPR008969">
    <property type="entry name" value="CarboxyPept-like_regulatory"/>
</dbReference>
<comment type="similarity">
    <text evidence="10 11">Belongs to the TonB-dependent receptor family.</text>
</comment>
<dbReference type="Gene3D" id="2.170.130.10">
    <property type="entry name" value="TonB-dependent receptor, plug domain"/>
    <property type="match status" value="1"/>
</dbReference>
<sequence length="796" mass="89381">MRVFILILISIFVANTSVATAQTQTSTIQGKITDTYGTPLLGTTILLKESNHGTVADVNGNYNIQVANNKIITLQFSYVGFKTVNRTVDLQNGEIKTINIQLEEDAAALDEVSIKSKSEIRIKREEAYAINVINAKELYNSGTDINKVLDRTSGVRVRQNGGLGSDFTFSLNGFSGRQVKFFLDGIPIDNFGSSLTLNNYPVNLAKRIEIYKGVLPISLGSDALGGAVNIVTRDDANYLDASYGFGAFNTHRASVNLAYTNPKNGFTAKLISFYNYSDNNYKVKVRPIDLQTNQRLPEQEVERFHDDYESATAQVEIGVRDKPYADKLLLGFIASGNDKQIQTGVTMNQVFGARTSNSRALIPTLKYSKENLFANGLDVKFYGVYNNMRNRFIDTTRVRYNWLGENIPSTQAEFSRTQLENKDKELLTTTNVSYAIDENYGLSINYLFTNFKRTSSDVENPNSPTLQFPQSLTKNILGLAYQAKLERFTGTAFAKAYFLNAETFVSDFNASGETQFEKTNSNTDNYGFGAAASYFILPKLQAKTSYEHTYRLPQPTELLGDGLFTTRNSNLKPETSDNLNIGVKYEFNVVEVNTISVEANYLLRKSKDFIRLDQSVSQPVARQFVNLGDVVTNGFEIDVQYKYKSNLRAGLNLTYQSIIDKQEFLSSSNLGGTTQSPNFNYGFKVPNIPYLYGNANVDYTFKKSENSKSQFNIGYSLNYVEEYFFTPNQIGANNQDNIPMQLSHNLRAGYSLADGKFNISLALDNITNEDLFDNYLLQKPGRSFFLNLRYYIDKPF</sequence>
<organism evidence="15 16">
    <name type="scientific">Mesonia profundi</name>
    <dbReference type="NCBI Taxonomy" id="3070998"/>
    <lineage>
        <taxon>Bacteria</taxon>
        <taxon>Pseudomonadati</taxon>
        <taxon>Bacteroidota</taxon>
        <taxon>Flavobacteriia</taxon>
        <taxon>Flavobacteriales</taxon>
        <taxon>Flavobacteriaceae</taxon>
        <taxon>Mesonia</taxon>
    </lineage>
</organism>
<evidence type="ECO:0000259" key="13">
    <source>
        <dbReference type="Pfam" id="PF00593"/>
    </source>
</evidence>
<comment type="caution">
    <text evidence="15">The sequence shown here is derived from an EMBL/GenBank/DDBJ whole genome shotgun (WGS) entry which is preliminary data.</text>
</comment>
<evidence type="ECO:0000256" key="2">
    <source>
        <dbReference type="ARBA" id="ARBA00022448"/>
    </source>
</evidence>
<evidence type="ECO:0000313" key="16">
    <source>
        <dbReference type="Proteomes" id="UP001230915"/>
    </source>
</evidence>
<proteinExistence type="inferred from homology"/>
<keyword evidence="4 10" id="KW-0812">Transmembrane</keyword>
<evidence type="ECO:0000256" key="7">
    <source>
        <dbReference type="ARBA" id="ARBA00023136"/>
    </source>
</evidence>
<keyword evidence="3 10" id="KW-1134">Transmembrane beta strand</keyword>
<dbReference type="PROSITE" id="PS52016">
    <property type="entry name" value="TONB_DEPENDENT_REC_3"/>
    <property type="match status" value="1"/>
</dbReference>
<keyword evidence="16" id="KW-1185">Reference proteome</keyword>
<keyword evidence="9 10" id="KW-0998">Cell outer membrane</keyword>
<dbReference type="InterPro" id="IPR012910">
    <property type="entry name" value="Plug_dom"/>
</dbReference>
<reference evidence="15 16" key="1">
    <citation type="submission" date="2023-08" db="EMBL/GenBank/DDBJ databases">
        <title>Mesonia sp. MT50, isolated from deep-sea sediment of the Mariana Trench.</title>
        <authorList>
            <person name="Fu H."/>
        </authorList>
    </citation>
    <scope>NUCLEOTIDE SEQUENCE [LARGE SCALE GENOMIC DNA]</scope>
    <source>
        <strain evidence="15 16">MT50</strain>
    </source>
</reference>
<evidence type="ECO:0000256" key="11">
    <source>
        <dbReference type="RuleBase" id="RU003357"/>
    </source>
</evidence>
<dbReference type="Gene3D" id="2.60.40.1120">
    <property type="entry name" value="Carboxypeptidase-like, regulatory domain"/>
    <property type="match status" value="1"/>
</dbReference>
<dbReference type="InterPro" id="IPR036942">
    <property type="entry name" value="Beta-barrel_TonB_sf"/>
</dbReference>
<feature type="domain" description="TonB-dependent receptor-like beta-barrel" evidence="13">
    <location>
        <begin position="323"/>
        <end position="766"/>
    </location>
</feature>
<protein>
    <submittedName>
        <fullName evidence="15">TonB-dependent receptor</fullName>
    </submittedName>
</protein>
<evidence type="ECO:0000256" key="6">
    <source>
        <dbReference type="ARBA" id="ARBA00023077"/>
    </source>
</evidence>
<evidence type="ECO:0000256" key="3">
    <source>
        <dbReference type="ARBA" id="ARBA00022452"/>
    </source>
</evidence>
<accession>A0ABU1A531</accession>
<dbReference type="Pfam" id="PF07715">
    <property type="entry name" value="Plug"/>
    <property type="match status" value="1"/>
</dbReference>
<evidence type="ECO:0000256" key="10">
    <source>
        <dbReference type="PROSITE-ProRule" id="PRU01360"/>
    </source>
</evidence>
<evidence type="ECO:0000256" key="5">
    <source>
        <dbReference type="ARBA" id="ARBA00022729"/>
    </source>
</evidence>
<dbReference type="Proteomes" id="UP001230915">
    <property type="component" value="Unassembled WGS sequence"/>
</dbReference>
<dbReference type="SUPFAM" id="SSF56935">
    <property type="entry name" value="Porins"/>
    <property type="match status" value="1"/>
</dbReference>
<evidence type="ECO:0000259" key="14">
    <source>
        <dbReference type="Pfam" id="PF07715"/>
    </source>
</evidence>
<evidence type="ECO:0000256" key="12">
    <source>
        <dbReference type="SAM" id="SignalP"/>
    </source>
</evidence>
<dbReference type="Gene3D" id="2.40.170.20">
    <property type="entry name" value="TonB-dependent receptor, beta-barrel domain"/>
    <property type="match status" value="1"/>
</dbReference>
<keyword evidence="6 11" id="KW-0798">TonB box</keyword>
<dbReference type="InterPro" id="IPR000531">
    <property type="entry name" value="Beta-barrel_TonB"/>
</dbReference>
<evidence type="ECO:0000313" key="15">
    <source>
        <dbReference type="EMBL" id="MDQ7917846.1"/>
    </source>
</evidence>
<dbReference type="InterPro" id="IPR037066">
    <property type="entry name" value="Plug_dom_sf"/>
</dbReference>
<dbReference type="PANTHER" id="PTHR30069:SF29">
    <property type="entry name" value="HEMOGLOBIN AND HEMOGLOBIN-HAPTOGLOBIN-BINDING PROTEIN 1-RELATED"/>
    <property type="match status" value="1"/>
</dbReference>
<name>A0ABU1A531_9FLAO</name>
<evidence type="ECO:0000256" key="1">
    <source>
        <dbReference type="ARBA" id="ARBA00004571"/>
    </source>
</evidence>
<dbReference type="RefSeq" id="WP_308864702.1">
    <property type="nucleotide sequence ID" value="NZ_JAVHUL010000024.1"/>
</dbReference>
<feature type="signal peptide" evidence="12">
    <location>
        <begin position="1"/>
        <end position="21"/>
    </location>
</feature>
<dbReference type="SUPFAM" id="SSF49464">
    <property type="entry name" value="Carboxypeptidase regulatory domain-like"/>
    <property type="match status" value="1"/>
</dbReference>
<keyword evidence="7 10" id="KW-0472">Membrane</keyword>
<keyword evidence="2 10" id="KW-0813">Transport</keyword>